<dbReference type="InterPro" id="IPR014718">
    <property type="entry name" value="GH-type_carb-bd"/>
</dbReference>
<dbReference type="SUPFAM" id="SSF49785">
    <property type="entry name" value="Galactose-binding domain-like"/>
    <property type="match status" value="1"/>
</dbReference>
<dbReference type="PANTHER" id="PTHR46323:SF2">
    <property type="entry name" value="BETA-GALACTOSIDASE"/>
    <property type="match status" value="1"/>
</dbReference>
<dbReference type="PRINTS" id="PR00132">
    <property type="entry name" value="GLHYDRLASE2"/>
</dbReference>
<dbReference type="SUPFAM" id="SSF51445">
    <property type="entry name" value="(Trans)glycosidases"/>
    <property type="match status" value="1"/>
</dbReference>
<comment type="similarity">
    <text evidence="2">Belongs to the glycosyl hydrolase 2 family.</text>
</comment>
<reference evidence="8" key="1">
    <citation type="submission" date="2018-05" db="EMBL/GenBank/DDBJ databases">
        <authorList>
            <person name="Lanie J.A."/>
            <person name="Ng W.-L."/>
            <person name="Kazmierczak K.M."/>
            <person name="Andrzejewski T.M."/>
            <person name="Davidsen T.M."/>
            <person name="Wayne K.J."/>
            <person name="Tettelin H."/>
            <person name="Glass J.I."/>
            <person name="Rusch D."/>
            <person name="Podicherti R."/>
            <person name="Tsui H.-C.T."/>
            <person name="Winkler M.E."/>
        </authorList>
    </citation>
    <scope>NUCLEOTIDE SEQUENCE</scope>
</reference>
<dbReference type="Pfam" id="PF02836">
    <property type="entry name" value="Glyco_hydro_2_C"/>
    <property type="match status" value="1"/>
</dbReference>
<evidence type="ECO:0000256" key="3">
    <source>
        <dbReference type="ARBA" id="ARBA00012756"/>
    </source>
</evidence>
<dbReference type="InterPro" id="IPR050347">
    <property type="entry name" value="Bact_Beta-galactosidase"/>
</dbReference>
<organism evidence="8">
    <name type="scientific">marine metagenome</name>
    <dbReference type="NCBI Taxonomy" id="408172"/>
    <lineage>
        <taxon>unclassified sequences</taxon>
        <taxon>metagenomes</taxon>
        <taxon>ecological metagenomes</taxon>
    </lineage>
</organism>
<dbReference type="EMBL" id="UINC01002452">
    <property type="protein sequence ID" value="SUZ96825.1"/>
    <property type="molecule type" value="Genomic_DNA"/>
</dbReference>
<dbReference type="Gene3D" id="2.60.120.260">
    <property type="entry name" value="Galactose-binding domain-like"/>
    <property type="match status" value="1"/>
</dbReference>
<dbReference type="GO" id="GO:0004565">
    <property type="term" value="F:beta-galactosidase activity"/>
    <property type="evidence" value="ECO:0007669"/>
    <property type="project" value="UniProtKB-EC"/>
</dbReference>
<evidence type="ECO:0000259" key="7">
    <source>
        <dbReference type="SMART" id="SM01038"/>
    </source>
</evidence>
<dbReference type="InterPro" id="IPR004199">
    <property type="entry name" value="B-gal_small/dom_5"/>
</dbReference>
<dbReference type="Pfam" id="PF02929">
    <property type="entry name" value="Bgal_small_N"/>
    <property type="match status" value="1"/>
</dbReference>
<protein>
    <recommendedName>
        <fullName evidence="3">beta-galactosidase</fullName>
        <ecNumber evidence="3">3.2.1.23</ecNumber>
    </recommendedName>
    <alternativeName>
        <fullName evidence="6">Lactase</fullName>
    </alternativeName>
</protein>
<gene>
    <name evidence="8" type="ORF">METZ01_LOCUS49679</name>
</gene>
<sequence length="919" mass="106675">KEVFIHFAGVNSAFYIWINGVKVGYSEGSKTPAEFNITNHIKKGKNTLMLQVIRWSDGTYLEDQDFWRLSGIERDVFLYAQPKVALRDFFVKTNLSKDLKTSDFNIDIDIRNYNNSDSKIKVRSKLYDDKSQLIQTFDKDIDVKSLSILKANLNEEILEPILWSAEQPNLYYLTTTLIQDGKETQAIGQQIGFRRIELDGGQVLVNNQPILFKGVNRHEHDEFTGHVVSNESMLRDIEIMKQNNINAVRTSHYPNDPHWYELCNKYGIYVIDEANVESHGFGYEKENTPAFKPEFDAMHMDRWVRMVERDKNHPSIIMWSLGNEAGDGPIFVKGYDWLKDYDKSRLVFYERTSDRIDLKKMGINLKPHTDFLGWMYKTMNELRREYLGRFPYRPFIWAEYSHAMGNSNGNIADLWEMVYKERQMQGGFIWDFVDQGLADYTKDGKKYWKYGGDFSPSTYHNDTNFCMNGLVNTDRTFHPAMAEIKKVYQNVRFSLQKSVRSISVKLDNQYFFTDLNEFDFEYELLKDGEVVENGSFDIDLRPQSSKSIDIPVSKNLLNEIQIKGYVQKLHDYHLNMYGFLSNSKNLIPSGHLILNEQLVIQESRVGNKLSNSSKSLNVDLNNDLIKIYNEKVAFVFNKSSGEMDSYTVKGREFIDKAPYLNFWRAPIDNDYGNQLPVRSKEWKVASNKRNLKSFNHEILGNNVKVSVQYELANIKSLYTTTFLINPEGEVKISNEFRYNGRLVDAEIPRFGMNLQIPNNYSNVSWYGRGPHENYIDRKDSAFMGIYESSVGELGFDYSRPQENGYRTGTKWLELKDNNGVGIKILGDPYISFSAHYNTIEDFDDGLRENKPGEKASPRSRIIKKQRKPVDITKRDFISLNIDLKQMGIGGDNSWGARPLLKYLIQPGNLKYSFTIKPIY</sequence>
<feature type="domain" description="Beta galactosidase small chain/" evidence="7">
    <location>
        <begin position="626"/>
        <end position="916"/>
    </location>
</feature>
<evidence type="ECO:0000256" key="2">
    <source>
        <dbReference type="ARBA" id="ARBA00007401"/>
    </source>
</evidence>
<name>A0A381RYA0_9ZZZZ</name>
<evidence type="ECO:0000256" key="1">
    <source>
        <dbReference type="ARBA" id="ARBA00001412"/>
    </source>
</evidence>
<dbReference type="InterPro" id="IPR006101">
    <property type="entry name" value="Glyco_hydro_2"/>
</dbReference>
<dbReference type="Gene3D" id="2.60.40.10">
    <property type="entry name" value="Immunoglobulins"/>
    <property type="match status" value="2"/>
</dbReference>
<evidence type="ECO:0000256" key="4">
    <source>
        <dbReference type="ARBA" id="ARBA00022801"/>
    </source>
</evidence>
<dbReference type="EC" id="3.2.1.23" evidence="3"/>
<dbReference type="GO" id="GO:0009341">
    <property type="term" value="C:beta-galactosidase complex"/>
    <property type="evidence" value="ECO:0007669"/>
    <property type="project" value="InterPro"/>
</dbReference>
<dbReference type="InterPro" id="IPR008979">
    <property type="entry name" value="Galactose-bd-like_sf"/>
</dbReference>
<dbReference type="PANTHER" id="PTHR46323">
    <property type="entry name" value="BETA-GALACTOSIDASE"/>
    <property type="match status" value="1"/>
</dbReference>
<dbReference type="SMART" id="SM01038">
    <property type="entry name" value="Bgal_small_N"/>
    <property type="match status" value="1"/>
</dbReference>
<comment type="catalytic activity">
    <reaction evidence="1">
        <text>Hydrolysis of terminal non-reducing beta-D-galactose residues in beta-D-galactosides.</text>
        <dbReference type="EC" id="3.2.1.23"/>
    </reaction>
</comment>
<dbReference type="InterPro" id="IPR023230">
    <property type="entry name" value="Glyco_hydro_2_CS"/>
</dbReference>
<evidence type="ECO:0000256" key="5">
    <source>
        <dbReference type="ARBA" id="ARBA00023295"/>
    </source>
</evidence>
<dbReference type="Pfam" id="PF02837">
    <property type="entry name" value="Glyco_hydro_2_N"/>
    <property type="match status" value="1"/>
</dbReference>
<dbReference type="InterPro" id="IPR023232">
    <property type="entry name" value="Glyco_hydro_2_AS"/>
</dbReference>
<accession>A0A381RYA0</accession>
<dbReference type="Gene3D" id="3.20.20.80">
    <property type="entry name" value="Glycosidases"/>
    <property type="match status" value="1"/>
</dbReference>
<dbReference type="InterPro" id="IPR017853">
    <property type="entry name" value="GH"/>
</dbReference>
<proteinExistence type="inferred from homology"/>
<dbReference type="GO" id="GO:0005990">
    <property type="term" value="P:lactose catabolic process"/>
    <property type="evidence" value="ECO:0007669"/>
    <property type="project" value="TreeGrafter"/>
</dbReference>
<dbReference type="Pfam" id="PF00703">
    <property type="entry name" value="Glyco_hydro_2"/>
    <property type="match status" value="1"/>
</dbReference>
<dbReference type="InterPro" id="IPR032312">
    <property type="entry name" value="LacZ_4"/>
</dbReference>
<feature type="non-terminal residue" evidence="8">
    <location>
        <position position="1"/>
    </location>
</feature>
<dbReference type="InterPro" id="IPR013783">
    <property type="entry name" value="Ig-like_fold"/>
</dbReference>
<evidence type="ECO:0000256" key="6">
    <source>
        <dbReference type="ARBA" id="ARBA00032230"/>
    </source>
</evidence>
<dbReference type="SUPFAM" id="SSF74650">
    <property type="entry name" value="Galactose mutarotase-like"/>
    <property type="match status" value="1"/>
</dbReference>
<dbReference type="InterPro" id="IPR011013">
    <property type="entry name" value="Gal_mutarotase_sf_dom"/>
</dbReference>
<dbReference type="Gene3D" id="2.70.98.10">
    <property type="match status" value="1"/>
</dbReference>
<dbReference type="GO" id="GO:0030246">
    <property type="term" value="F:carbohydrate binding"/>
    <property type="evidence" value="ECO:0007669"/>
    <property type="project" value="InterPro"/>
</dbReference>
<dbReference type="PROSITE" id="PS00608">
    <property type="entry name" value="GLYCOSYL_HYDROL_F2_2"/>
    <property type="match status" value="1"/>
</dbReference>
<dbReference type="SUPFAM" id="SSF49303">
    <property type="entry name" value="beta-Galactosidase/glucuronidase domain"/>
    <property type="match status" value="2"/>
</dbReference>
<dbReference type="PROSITE" id="PS00719">
    <property type="entry name" value="GLYCOSYL_HYDROL_F2_1"/>
    <property type="match status" value="1"/>
</dbReference>
<dbReference type="Pfam" id="PF16353">
    <property type="entry name" value="LacZ_4"/>
    <property type="match status" value="1"/>
</dbReference>
<dbReference type="InterPro" id="IPR006103">
    <property type="entry name" value="Glyco_hydro_2_cat"/>
</dbReference>
<keyword evidence="4" id="KW-0378">Hydrolase</keyword>
<evidence type="ECO:0000313" key="8">
    <source>
        <dbReference type="EMBL" id="SUZ96825.1"/>
    </source>
</evidence>
<keyword evidence="5" id="KW-0326">Glycosidase</keyword>
<dbReference type="InterPro" id="IPR036156">
    <property type="entry name" value="Beta-gal/glucu_dom_sf"/>
</dbReference>
<dbReference type="InterPro" id="IPR006104">
    <property type="entry name" value="Glyco_hydro_2_N"/>
</dbReference>
<dbReference type="InterPro" id="IPR006102">
    <property type="entry name" value="Ig-like_GH2"/>
</dbReference>
<dbReference type="AlphaFoldDB" id="A0A381RYA0"/>